<evidence type="ECO:0000256" key="7">
    <source>
        <dbReference type="ARBA" id="ARBA00023040"/>
    </source>
</evidence>
<dbReference type="InterPro" id="IPR000276">
    <property type="entry name" value="GPCR_Rhodpsn"/>
</dbReference>
<gene>
    <name evidence="19" type="ORF">CUNI_LOCUS15621</name>
</gene>
<proteinExistence type="inferred from homology"/>
<keyword evidence="6 17" id="KW-1133">Transmembrane helix</keyword>
<evidence type="ECO:0000256" key="3">
    <source>
        <dbReference type="ARBA" id="ARBA00022473"/>
    </source>
</evidence>
<dbReference type="PROSITE" id="PS50262">
    <property type="entry name" value="G_PROTEIN_RECEP_F1_2"/>
    <property type="match status" value="1"/>
</dbReference>
<evidence type="ECO:0000256" key="4">
    <source>
        <dbReference type="ARBA" id="ARBA00022475"/>
    </source>
</evidence>
<evidence type="ECO:0000256" key="9">
    <source>
        <dbReference type="ARBA" id="ARBA00023136"/>
    </source>
</evidence>
<keyword evidence="3" id="KW-0217">Developmental protein</keyword>
<dbReference type="InterPro" id="IPR017452">
    <property type="entry name" value="GPCR_Rhodpsn_7TM"/>
</dbReference>
<dbReference type="Gene3D" id="1.20.1070.10">
    <property type="entry name" value="Rhodopsin 7-helix transmembrane proteins"/>
    <property type="match status" value="1"/>
</dbReference>
<keyword evidence="7 15" id="KW-0297">G-protein coupled receptor</keyword>
<comment type="caution">
    <text evidence="19">The sequence shown here is derived from an EMBL/GenBank/DDBJ whole genome shotgun (WGS) entry which is preliminary data.</text>
</comment>
<keyword evidence="13 15" id="KW-0807">Transducer</keyword>
<dbReference type="OrthoDB" id="5980076at2759"/>
<dbReference type="CDD" id="cd00637">
    <property type="entry name" value="7tm_classA_rhodopsin-like"/>
    <property type="match status" value="1"/>
</dbReference>
<organism evidence="19 20">
    <name type="scientific">Candidula unifasciata</name>
    <dbReference type="NCBI Taxonomy" id="100452"/>
    <lineage>
        <taxon>Eukaryota</taxon>
        <taxon>Metazoa</taxon>
        <taxon>Spiralia</taxon>
        <taxon>Lophotrochozoa</taxon>
        <taxon>Mollusca</taxon>
        <taxon>Gastropoda</taxon>
        <taxon>Heterobranchia</taxon>
        <taxon>Euthyneura</taxon>
        <taxon>Panpulmonata</taxon>
        <taxon>Eupulmonata</taxon>
        <taxon>Stylommatophora</taxon>
        <taxon>Helicina</taxon>
        <taxon>Helicoidea</taxon>
        <taxon>Geomitridae</taxon>
        <taxon>Candidula</taxon>
    </lineage>
</organism>
<comment type="similarity">
    <text evidence="15">Belongs to the G-protein coupled receptor 1 family.</text>
</comment>
<dbReference type="PANTHER" id="PTHR22752">
    <property type="entry name" value="G PROTEIN-COUPLED RECEPTOR"/>
    <property type="match status" value="1"/>
</dbReference>
<accession>A0A8S3ZKQ8</accession>
<feature type="region of interest" description="Disordered" evidence="16">
    <location>
        <begin position="246"/>
        <end position="273"/>
    </location>
</feature>
<keyword evidence="8" id="KW-0969">Cilium</keyword>
<evidence type="ECO:0000313" key="20">
    <source>
        <dbReference type="Proteomes" id="UP000678393"/>
    </source>
</evidence>
<feature type="transmembrane region" description="Helical" evidence="17">
    <location>
        <begin position="77"/>
        <end position="101"/>
    </location>
</feature>
<dbReference type="AlphaFoldDB" id="A0A8S3ZKQ8"/>
<evidence type="ECO:0000256" key="13">
    <source>
        <dbReference type="ARBA" id="ARBA00023224"/>
    </source>
</evidence>
<feature type="transmembrane region" description="Helical" evidence="17">
    <location>
        <begin position="155"/>
        <end position="175"/>
    </location>
</feature>
<feature type="transmembrane region" description="Helical" evidence="17">
    <location>
        <begin position="203"/>
        <end position="224"/>
    </location>
</feature>
<feature type="compositionally biased region" description="Polar residues" evidence="16">
    <location>
        <begin position="251"/>
        <end position="265"/>
    </location>
</feature>
<reference evidence="19" key="1">
    <citation type="submission" date="2021-04" db="EMBL/GenBank/DDBJ databases">
        <authorList>
            <consortium name="Molecular Ecology Group"/>
        </authorList>
    </citation>
    <scope>NUCLEOTIDE SEQUENCE</scope>
</reference>
<evidence type="ECO:0000256" key="6">
    <source>
        <dbReference type="ARBA" id="ARBA00022989"/>
    </source>
</evidence>
<keyword evidence="4" id="KW-1003">Cell membrane</keyword>
<comment type="subcellular location">
    <subcellularLocation>
        <location evidence="2">Cell membrane</location>
        <topology evidence="2">Multi-pass membrane protein</topology>
    </subcellularLocation>
    <subcellularLocation>
        <location evidence="1">Cell projection</location>
        <location evidence="1">Cilium membrane</location>
    </subcellularLocation>
</comment>
<keyword evidence="11 15" id="KW-0675">Receptor</keyword>
<evidence type="ECO:0000256" key="14">
    <source>
        <dbReference type="ARBA" id="ARBA00023273"/>
    </source>
</evidence>
<feature type="transmembrane region" description="Helical" evidence="17">
    <location>
        <begin position="298"/>
        <end position="318"/>
    </location>
</feature>
<feature type="transmembrane region" description="Helical" evidence="17">
    <location>
        <begin position="107"/>
        <end position="134"/>
    </location>
</feature>
<dbReference type="PRINTS" id="PR01102">
    <property type="entry name" value="5HT6RECEPTR"/>
</dbReference>
<evidence type="ECO:0000256" key="15">
    <source>
        <dbReference type="RuleBase" id="RU000688"/>
    </source>
</evidence>
<keyword evidence="9 17" id="KW-0472">Membrane</keyword>
<dbReference type="Pfam" id="PF00001">
    <property type="entry name" value="7tm_1"/>
    <property type="match status" value="1"/>
</dbReference>
<keyword evidence="5 15" id="KW-0812">Transmembrane</keyword>
<dbReference type="GO" id="GO:0005768">
    <property type="term" value="C:endosome"/>
    <property type="evidence" value="ECO:0007669"/>
    <property type="project" value="TreeGrafter"/>
</dbReference>
<dbReference type="Proteomes" id="UP000678393">
    <property type="component" value="Unassembled WGS sequence"/>
</dbReference>
<evidence type="ECO:0000256" key="2">
    <source>
        <dbReference type="ARBA" id="ARBA00004651"/>
    </source>
</evidence>
<protein>
    <recommendedName>
        <fullName evidence="18">G-protein coupled receptors family 1 profile domain-containing protein</fullName>
    </recommendedName>
</protein>
<evidence type="ECO:0000256" key="17">
    <source>
        <dbReference type="SAM" id="Phobius"/>
    </source>
</evidence>
<keyword evidence="14" id="KW-0966">Cell projection</keyword>
<evidence type="ECO:0000256" key="1">
    <source>
        <dbReference type="ARBA" id="ARBA00004309"/>
    </source>
</evidence>
<evidence type="ECO:0000256" key="12">
    <source>
        <dbReference type="ARBA" id="ARBA00023180"/>
    </source>
</evidence>
<feature type="transmembrane region" description="Helical" evidence="17">
    <location>
        <begin position="338"/>
        <end position="357"/>
    </location>
</feature>
<feature type="transmembrane region" description="Helical" evidence="17">
    <location>
        <begin position="42"/>
        <end position="65"/>
    </location>
</feature>
<keyword evidence="20" id="KW-1185">Reference proteome</keyword>
<keyword evidence="12" id="KW-0325">Glycoprotein</keyword>
<evidence type="ECO:0000256" key="8">
    <source>
        <dbReference type="ARBA" id="ARBA00023069"/>
    </source>
</evidence>
<dbReference type="PANTHER" id="PTHR22752:SF10">
    <property type="entry name" value="G-PROTEIN COUPLED RECEPTOR 161"/>
    <property type="match status" value="1"/>
</dbReference>
<evidence type="ECO:0000256" key="16">
    <source>
        <dbReference type="SAM" id="MobiDB-lite"/>
    </source>
</evidence>
<evidence type="ECO:0000259" key="18">
    <source>
        <dbReference type="PROSITE" id="PS50262"/>
    </source>
</evidence>
<evidence type="ECO:0000256" key="10">
    <source>
        <dbReference type="ARBA" id="ARBA00023157"/>
    </source>
</evidence>
<dbReference type="SUPFAM" id="SSF81321">
    <property type="entry name" value="Family A G protein-coupled receptor-like"/>
    <property type="match status" value="1"/>
</dbReference>
<evidence type="ECO:0000313" key="19">
    <source>
        <dbReference type="EMBL" id="CAG5130063.1"/>
    </source>
</evidence>
<evidence type="ECO:0000256" key="5">
    <source>
        <dbReference type="ARBA" id="ARBA00022692"/>
    </source>
</evidence>
<feature type="domain" description="G-protein coupled receptors family 1 profile" evidence="18">
    <location>
        <begin position="56"/>
        <end position="355"/>
    </location>
</feature>
<dbReference type="PROSITE" id="PS00237">
    <property type="entry name" value="G_PROTEIN_RECEP_F1_1"/>
    <property type="match status" value="1"/>
</dbReference>
<dbReference type="GO" id="GO:0060170">
    <property type="term" value="C:ciliary membrane"/>
    <property type="evidence" value="ECO:0007669"/>
    <property type="project" value="UniProtKB-SubCell"/>
</dbReference>
<dbReference type="PRINTS" id="PR00237">
    <property type="entry name" value="GPCRRHODOPSN"/>
</dbReference>
<dbReference type="GO" id="GO:0004930">
    <property type="term" value="F:G protein-coupled receptor activity"/>
    <property type="evidence" value="ECO:0007669"/>
    <property type="project" value="UniProtKB-KW"/>
</dbReference>
<dbReference type="EMBL" id="CAJHNH020003824">
    <property type="protein sequence ID" value="CAG5130063.1"/>
    <property type="molecule type" value="Genomic_DNA"/>
</dbReference>
<evidence type="ECO:0000256" key="11">
    <source>
        <dbReference type="ARBA" id="ARBA00023170"/>
    </source>
</evidence>
<sequence>MEGENQSLVIVCNNGSVLPFNRSDAGEDNFYTELSTAETATIGFLLVAIFFTSLFVNTFVILVFWKRRTLTISNRFVANLTICNCLNTLVVVPCAFTSLLTQRWVFGMFWCVSTGFIMNVVVSASIFTLAVISIDRYCAVVTPLHYSMKMTSRRCYVFVICIWVTAVFISAPPLLGWNAIEFQRNKMVCTVKWSGAGRYDSCYTYFLIMFSFVLPLIAIMWTYCRIYRAARGNIVRARRNSIIRVSPPATAGQSDESVQQSTPVNSRRRSSTVPILRRLSQSSSRSSSFLWRKEEWKAAVTSFLVLFSFAICWAPYFLVMAVEAGCSTHCQPYPIISHISTVLAMLSCACNPLLYVFRSKLVRRELTDVVRGRTSREHSVCIPHEVMRRNSVVRTDSCRSLPSLMGLREEEEVDDADDNFRDKHRPGVYSPVSHDRSICTESVAASTYLAYTTCISLKIS</sequence>
<name>A0A8S3ZKQ8_9EUPU</name>
<keyword evidence="10" id="KW-1015">Disulfide bond</keyword>